<sequence>HDVCAGLDANANAVDRFQSITDSNPDSVVTIDVNLIADTNDSLFMDAVVSITSDNSSPAIDNSIKDSASYSLSTVWNASSLNGNPYLLGVASAVTQIIMSFETGLLS</sequence>
<keyword evidence="2" id="KW-1185">Reference proteome</keyword>
<evidence type="ECO:0000313" key="1">
    <source>
        <dbReference type="EMBL" id="KDO16866.1"/>
    </source>
</evidence>
<dbReference type="GeneID" id="24139184"/>
<dbReference type="OrthoDB" id="62085at2759"/>
<dbReference type="Proteomes" id="UP000030745">
    <property type="component" value="Unassembled WGS sequence"/>
</dbReference>
<dbReference type="RefSeq" id="XP_012212425.1">
    <property type="nucleotide sequence ID" value="XM_012357035.1"/>
</dbReference>
<name>A0A067BRC3_SAPPC</name>
<proteinExistence type="predicted"/>
<dbReference type="EMBL" id="KK583890">
    <property type="protein sequence ID" value="KDO16866.1"/>
    <property type="molecule type" value="Genomic_DNA"/>
</dbReference>
<dbReference type="VEuPathDB" id="FungiDB:SPRG_17653"/>
<gene>
    <name evidence="1" type="ORF">SPRG_17653</name>
</gene>
<feature type="non-terminal residue" evidence="1">
    <location>
        <position position="1"/>
    </location>
</feature>
<protein>
    <submittedName>
        <fullName evidence="1">Uncharacterized protein</fullName>
    </submittedName>
</protein>
<organism evidence="1 2">
    <name type="scientific">Saprolegnia parasitica (strain CBS 223.65)</name>
    <dbReference type="NCBI Taxonomy" id="695850"/>
    <lineage>
        <taxon>Eukaryota</taxon>
        <taxon>Sar</taxon>
        <taxon>Stramenopiles</taxon>
        <taxon>Oomycota</taxon>
        <taxon>Saprolegniomycetes</taxon>
        <taxon>Saprolegniales</taxon>
        <taxon>Saprolegniaceae</taxon>
        <taxon>Saprolegnia</taxon>
    </lineage>
</organism>
<dbReference type="AlphaFoldDB" id="A0A067BRC3"/>
<accession>A0A067BRC3</accession>
<evidence type="ECO:0000313" key="2">
    <source>
        <dbReference type="Proteomes" id="UP000030745"/>
    </source>
</evidence>
<dbReference type="KEGG" id="spar:SPRG_17653"/>
<reference evidence="1 2" key="1">
    <citation type="journal article" date="2013" name="PLoS Genet.">
        <title>Distinctive expansion of potential virulence genes in the genome of the oomycete fish pathogen Saprolegnia parasitica.</title>
        <authorList>
            <person name="Jiang R.H."/>
            <person name="de Bruijn I."/>
            <person name="Haas B.J."/>
            <person name="Belmonte R."/>
            <person name="Lobach L."/>
            <person name="Christie J."/>
            <person name="van den Ackerveken G."/>
            <person name="Bottin A."/>
            <person name="Bulone V."/>
            <person name="Diaz-Moreno S.M."/>
            <person name="Dumas B."/>
            <person name="Fan L."/>
            <person name="Gaulin E."/>
            <person name="Govers F."/>
            <person name="Grenville-Briggs L.J."/>
            <person name="Horner N.R."/>
            <person name="Levin J.Z."/>
            <person name="Mammella M."/>
            <person name="Meijer H.J."/>
            <person name="Morris P."/>
            <person name="Nusbaum C."/>
            <person name="Oome S."/>
            <person name="Phillips A.J."/>
            <person name="van Rooyen D."/>
            <person name="Rzeszutek E."/>
            <person name="Saraiva M."/>
            <person name="Secombes C.J."/>
            <person name="Seidl M.F."/>
            <person name="Snel B."/>
            <person name="Stassen J.H."/>
            <person name="Sykes S."/>
            <person name="Tripathy S."/>
            <person name="van den Berg H."/>
            <person name="Vega-Arreguin J.C."/>
            <person name="Wawra S."/>
            <person name="Young S.K."/>
            <person name="Zeng Q."/>
            <person name="Dieguez-Uribeondo J."/>
            <person name="Russ C."/>
            <person name="Tyler B.M."/>
            <person name="van West P."/>
        </authorList>
    </citation>
    <scope>NUCLEOTIDE SEQUENCE [LARGE SCALE GENOMIC DNA]</scope>
    <source>
        <strain evidence="1 2">CBS 223.65</strain>
    </source>
</reference>
<feature type="non-terminal residue" evidence="1">
    <location>
        <position position="107"/>
    </location>
</feature>